<evidence type="ECO:0000313" key="2">
    <source>
        <dbReference type="EMBL" id="SFI14694.1"/>
    </source>
</evidence>
<evidence type="ECO:0000313" key="3">
    <source>
        <dbReference type="Proteomes" id="UP000198931"/>
    </source>
</evidence>
<keyword evidence="3" id="KW-1185">Reference proteome</keyword>
<gene>
    <name evidence="2" type="ORF">SAMN05443292_1630</name>
</gene>
<keyword evidence="1" id="KW-0732">Signal</keyword>
<feature type="signal peptide" evidence="1">
    <location>
        <begin position="1"/>
        <end position="18"/>
    </location>
</feature>
<dbReference type="RefSeq" id="WP_090079595.1">
    <property type="nucleotide sequence ID" value="NZ_FOQT01000002.1"/>
</dbReference>
<proteinExistence type="predicted"/>
<reference evidence="2 3" key="1">
    <citation type="submission" date="2016-10" db="EMBL/GenBank/DDBJ databases">
        <authorList>
            <person name="de Groot N.N."/>
        </authorList>
    </citation>
    <scope>NUCLEOTIDE SEQUENCE [LARGE SCALE GENOMIC DNA]</scope>
    <source>
        <strain evidence="2 3">DSM 26000</strain>
    </source>
</reference>
<protein>
    <submittedName>
        <fullName evidence="2">Uncharacterized protein</fullName>
    </submittedName>
</protein>
<name>A0A1I3FU67_9FLAO</name>
<dbReference type="STRING" id="1125876.SAMN05443292_1630"/>
<organism evidence="2 3">
    <name type="scientific">Halpernia frigidisoli</name>
    <dbReference type="NCBI Taxonomy" id="1125876"/>
    <lineage>
        <taxon>Bacteria</taxon>
        <taxon>Pseudomonadati</taxon>
        <taxon>Bacteroidota</taxon>
        <taxon>Flavobacteriia</taxon>
        <taxon>Flavobacteriales</taxon>
        <taxon>Weeksellaceae</taxon>
        <taxon>Chryseobacterium group</taxon>
        <taxon>Halpernia</taxon>
    </lineage>
</organism>
<evidence type="ECO:0000256" key="1">
    <source>
        <dbReference type="SAM" id="SignalP"/>
    </source>
</evidence>
<accession>A0A1I3FU67</accession>
<feature type="chain" id="PRO_5011664433" evidence="1">
    <location>
        <begin position="19"/>
        <end position="199"/>
    </location>
</feature>
<dbReference type="AlphaFoldDB" id="A0A1I3FU67"/>
<dbReference type="Proteomes" id="UP000198931">
    <property type="component" value="Unassembled WGS sequence"/>
</dbReference>
<sequence length="199" mass="23277">MKKYLLIVVVFVGVFANAQSNKIVVEIDRSNQYLYESTYNRIKADQYKKQSADKLKNFADRYFENLETIATNLLKSGADYNAVNIEVKRLKLFGDEIIKLAPYLESDQLTVEQVEYTVKRANQELNHSYQVGVLKQLMKEVSITKAINTFTYEQILQTIKYMSGINEKELKENFRPNDNLTYELFVKNVLKELMMKKID</sequence>
<dbReference type="EMBL" id="FOQT01000002">
    <property type="protein sequence ID" value="SFI14694.1"/>
    <property type="molecule type" value="Genomic_DNA"/>
</dbReference>